<dbReference type="Proteomes" id="UP000001070">
    <property type="component" value="Unassembled WGS sequence"/>
</dbReference>
<accession>B4K2D3</accession>
<sequence>MGRDKKHKKSKRSKQEFTDESKWETDKPEQNFDWVGWFPRVLSEPLAQEMFMANLGMTKTSYVIDGQSSGSSSSSTTTRVTRQMRMNKKTERIITIHPVIGEVQAHMVEVEAHIYDQIQLAKNVETERILREEQSDAFPKFPFDLPLESQLRCNDCRKREGLKYVCDRCVQPFHQECHLDGGLSYLHNVCPICVRQLNAQRDAIENAK</sequence>
<dbReference type="SUPFAM" id="SSF57903">
    <property type="entry name" value="FYVE/PHD zinc finger"/>
    <property type="match status" value="1"/>
</dbReference>
<dbReference type="InParanoid" id="B4K2D3"/>
<name>B4K2D3_DROGR</name>
<evidence type="ECO:0000256" key="1">
    <source>
        <dbReference type="SAM" id="MobiDB-lite"/>
    </source>
</evidence>
<dbReference type="OrthoDB" id="7866221at2759"/>
<dbReference type="eggNOG" id="ENOG502T82Y">
    <property type="taxonomic scope" value="Eukaryota"/>
</dbReference>
<feature type="compositionally biased region" description="Basic and acidic residues" evidence="1">
    <location>
        <begin position="13"/>
        <end position="25"/>
    </location>
</feature>
<dbReference type="KEGG" id="dgr:6571233"/>
<dbReference type="AlphaFoldDB" id="B4K2D3"/>
<feature type="compositionally biased region" description="Basic residues" evidence="1">
    <location>
        <begin position="1"/>
        <end position="12"/>
    </location>
</feature>
<feature type="region of interest" description="Disordered" evidence="1">
    <location>
        <begin position="64"/>
        <end position="84"/>
    </location>
</feature>
<feature type="region of interest" description="Disordered" evidence="1">
    <location>
        <begin position="1"/>
        <end position="25"/>
    </location>
</feature>
<evidence type="ECO:0000313" key="3">
    <source>
        <dbReference type="Proteomes" id="UP000001070"/>
    </source>
</evidence>
<feature type="compositionally biased region" description="Low complexity" evidence="1">
    <location>
        <begin position="68"/>
        <end position="78"/>
    </location>
</feature>
<gene>
    <name evidence="2" type="primary">Dgri\GH11767</name>
    <name evidence="2" type="ORF">Dgri_GH11767</name>
</gene>
<dbReference type="EMBL" id="CH918959">
    <property type="protein sequence ID" value="EDW04390.1"/>
    <property type="molecule type" value="Genomic_DNA"/>
</dbReference>
<evidence type="ECO:0000313" key="2">
    <source>
        <dbReference type="EMBL" id="EDW04390.1"/>
    </source>
</evidence>
<dbReference type="HOGENOM" id="CLU_1322132_0_0_1"/>
<organism evidence="3">
    <name type="scientific">Drosophila grimshawi</name>
    <name type="common">Hawaiian fruit fly</name>
    <name type="synonym">Idiomyia grimshawi</name>
    <dbReference type="NCBI Taxonomy" id="7222"/>
    <lineage>
        <taxon>Eukaryota</taxon>
        <taxon>Metazoa</taxon>
        <taxon>Ecdysozoa</taxon>
        <taxon>Arthropoda</taxon>
        <taxon>Hexapoda</taxon>
        <taxon>Insecta</taxon>
        <taxon>Pterygota</taxon>
        <taxon>Neoptera</taxon>
        <taxon>Endopterygota</taxon>
        <taxon>Diptera</taxon>
        <taxon>Brachycera</taxon>
        <taxon>Muscomorpha</taxon>
        <taxon>Ephydroidea</taxon>
        <taxon>Drosophilidae</taxon>
        <taxon>Drosophila</taxon>
        <taxon>Hawaiian Drosophila</taxon>
    </lineage>
</organism>
<protein>
    <submittedName>
        <fullName evidence="2">GH11767</fullName>
    </submittedName>
</protein>
<reference evidence="2 3" key="1">
    <citation type="journal article" date="2007" name="Nature">
        <title>Evolution of genes and genomes on the Drosophila phylogeny.</title>
        <authorList>
            <consortium name="Drosophila 12 Genomes Consortium"/>
            <person name="Clark A.G."/>
            <person name="Eisen M.B."/>
            <person name="Smith D.R."/>
            <person name="Bergman C.M."/>
            <person name="Oliver B."/>
            <person name="Markow T.A."/>
            <person name="Kaufman T.C."/>
            <person name="Kellis M."/>
            <person name="Gelbart W."/>
            <person name="Iyer V.N."/>
            <person name="Pollard D.A."/>
            <person name="Sackton T.B."/>
            <person name="Larracuente A.M."/>
            <person name="Singh N.D."/>
            <person name="Abad J.P."/>
            <person name="Abt D.N."/>
            <person name="Adryan B."/>
            <person name="Aguade M."/>
            <person name="Akashi H."/>
            <person name="Anderson W.W."/>
            <person name="Aquadro C.F."/>
            <person name="Ardell D.H."/>
            <person name="Arguello R."/>
            <person name="Artieri C.G."/>
            <person name="Barbash D.A."/>
            <person name="Barker D."/>
            <person name="Barsanti P."/>
            <person name="Batterham P."/>
            <person name="Batzoglou S."/>
            <person name="Begun D."/>
            <person name="Bhutkar A."/>
            <person name="Blanco E."/>
            <person name="Bosak S.A."/>
            <person name="Bradley R.K."/>
            <person name="Brand A.D."/>
            <person name="Brent M.R."/>
            <person name="Brooks A.N."/>
            <person name="Brown R.H."/>
            <person name="Butlin R.K."/>
            <person name="Caggese C."/>
            <person name="Calvi B.R."/>
            <person name="Bernardo de Carvalho A."/>
            <person name="Caspi A."/>
            <person name="Castrezana S."/>
            <person name="Celniker S.E."/>
            <person name="Chang J.L."/>
            <person name="Chapple C."/>
            <person name="Chatterji S."/>
            <person name="Chinwalla A."/>
            <person name="Civetta A."/>
            <person name="Clifton S.W."/>
            <person name="Comeron J.M."/>
            <person name="Costello J.C."/>
            <person name="Coyne J.A."/>
            <person name="Daub J."/>
            <person name="David R.G."/>
            <person name="Delcher A.L."/>
            <person name="Delehaunty K."/>
            <person name="Do C.B."/>
            <person name="Ebling H."/>
            <person name="Edwards K."/>
            <person name="Eickbush T."/>
            <person name="Evans J.D."/>
            <person name="Filipski A."/>
            <person name="Findeiss S."/>
            <person name="Freyhult E."/>
            <person name="Fulton L."/>
            <person name="Fulton R."/>
            <person name="Garcia A.C."/>
            <person name="Gardiner A."/>
            <person name="Garfield D.A."/>
            <person name="Garvin B.E."/>
            <person name="Gibson G."/>
            <person name="Gilbert D."/>
            <person name="Gnerre S."/>
            <person name="Godfrey J."/>
            <person name="Good R."/>
            <person name="Gotea V."/>
            <person name="Gravely B."/>
            <person name="Greenberg A.J."/>
            <person name="Griffiths-Jones S."/>
            <person name="Gross S."/>
            <person name="Guigo R."/>
            <person name="Gustafson E.A."/>
            <person name="Haerty W."/>
            <person name="Hahn M.W."/>
            <person name="Halligan D.L."/>
            <person name="Halpern A.L."/>
            <person name="Halter G.M."/>
            <person name="Han M.V."/>
            <person name="Heger A."/>
            <person name="Hillier L."/>
            <person name="Hinrichs A.S."/>
            <person name="Holmes I."/>
            <person name="Hoskins R.A."/>
            <person name="Hubisz M.J."/>
            <person name="Hultmark D."/>
            <person name="Huntley M.A."/>
            <person name="Jaffe D.B."/>
            <person name="Jagadeeshan S."/>
            <person name="Jeck W.R."/>
            <person name="Johnson J."/>
            <person name="Jones C.D."/>
            <person name="Jordan W.C."/>
            <person name="Karpen G.H."/>
            <person name="Kataoka E."/>
            <person name="Keightley P.D."/>
            <person name="Kheradpour P."/>
            <person name="Kirkness E.F."/>
            <person name="Koerich L.B."/>
            <person name="Kristiansen K."/>
            <person name="Kudrna D."/>
            <person name="Kulathinal R.J."/>
            <person name="Kumar S."/>
            <person name="Kwok R."/>
            <person name="Lander E."/>
            <person name="Langley C.H."/>
            <person name="Lapoint R."/>
            <person name="Lazzaro B.P."/>
            <person name="Lee S.J."/>
            <person name="Levesque L."/>
            <person name="Li R."/>
            <person name="Lin C.F."/>
            <person name="Lin M.F."/>
            <person name="Lindblad-Toh K."/>
            <person name="Llopart A."/>
            <person name="Long M."/>
            <person name="Low L."/>
            <person name="Lozovsky E."/>
            <person name="Lu J."/>
            <person name="Luo M."/>
            <person name="Machado C.A."/>
            <person name="Makalowski W."/>
            <person name="Marzo M."/>
            <person name="Matsuda M."/>
            <person name="Matzkin L."/>
            <person name="McAllister B."/>
            <person name="McBride C.S."/>
            <person name="McKernan B."/>
            <person name="McKernan K."/>
            <person name="Mendez-Lago M."/>
            <person name="Minx P."/>
            <person name="Mollenhauer M.U."/>
            <person name="Montooth K."/>
            <person name="Mount S.M."/>
            <person name="Mu X."/>
            <person name="Myers E."/>
            <person name="Negre B."/>
            <person name="Newfeld S."/>
            <person name="Nielsen R."/>
            <person name="Noor M.A."/>
            <person name="O'Grady P."/>
            <person name="Pachter L."/>
            <person name="Papaceit M."/>
            <person name="Parisi M.J."/>
            <person name="Parisi M."/>
            <person name="Parts L."/>
            <person name="Pedersen J.S."/>
            <person name="Pesole G."/>
            <person name="Phillippy A.M."/>
            <person name="Ponting C.P."/>
            <person name="Pop M."/>
            <person name="Porcelli D."/>
            <person name="Powell J.R."/>
            <person name="Prohaska S."/>
            <person name="Pruitt K."/>
            <person name="Puig M."/>
            <person name="Quesneville H."/>
            <person name="Ram K.R."/>
            <person name="Rand D."/>
            <person name="Rasmussen M.D."/>
            <person name="Reed L.K."/>
            <person name="Reenan R."/>
            <person name="Reily A."/>
            <person name="Remington K.A."/>
            <person name="Rieger T.T."/>
            <person name="Ritchie M.G."/>
            <person name="Robin C."/>
            <person name="Rogers Y.H."/>
            <person name="Rohde C."/>
            <person name="Rozas J."/>
            <person name="Rubenfield M.J."/>
            <person name="Ruiz A."/>
            <person name="Russo S."/>
            <person name="Salzberg S.L."/>
            <person name="Sanchez-Gracia A."/>
            <person name="Saranga D.J."/>
            <person name="Sato H."/>
            <person name="Schaeffer S.W."/>
            <person name="Schatz M.C."/>
            <person name="Schlenke T."/>
            <person name="Schwartz R."/>
            <person name="Segarra C."/>
            <person name="Singh R.S."/>
            <person name="Sirot L."/>
            <person name="Sirota M."/>
            <person name="Sisneros N.B."/>
            <person name="Smith C.D."/>
            <person name="Smith T.F."/>
            <person name="Spieth J."/>
            <person name="Stage D.E."/>
            <person name="Stark A."/>
            <person name="Stephan W."/>
            <person name="Strausberg R.L."/>
            <person name="Strempel S."/>
            <person name="Sturgill D."/>
            <person name="Sutton G."/>
            <person name="Sutton G.G."/>
            <person name="Tao W."/>
            <person name="Teichmann S."/>
            <person name="Tobari Y.N."/>
            <person name="Tomimura Y."/>
            <person name="Tsolas J.M."/>
            <person name="Valente V.L."/>
            <person name="Venter E."/>
            <person name="Venter J.C."/>
            <person name="Vicario S."/>
            <person name="Vieira F.G."/>
            <person name="Vilella A.J."/>
            <person name="Villasante A."/>
            <person name="Walenz B."/>
            <person name="Wang J."/>
            <person name="Wasserman M."/>
            <person name="Watts T."/>
            <person name="Wilson D."/>
            <person name="Wilson R.K."/>
            <person name="Wing R.A."/>
            <person name="Wolfner M.F."/>
            <person name="Wong A."/>
            <person name="Wong G.K."/>
            <person name="Wu C.I."/>
            <person name="Wu G."/>
            <person name="Yamamoto D."/>
            <person name="Yang H.P."/>
            <person name="Yang S.P."/>
            <person name="Yorke J.A."/>
            <person name="Yoshida K."/>
            <person name="Zdobnov E."/>
            <person name="Zhang P."/>
            <person name="Zhang Y."/>
            <person name="Zimin A.V."/>
            <person name="Baldwin J."/>
            <person name="Abdouelleil A."/>
            <person name="Abdulkadir J."/>
            <person name="Abebe A."/>
            <person name="Abera B."/>
            <person name="Abreu J."/>
            <person name="Acer S.C."/>
            <person name="Aftuck L."/>
            <person name="Alexander A."/>
            <person name="An P."/>
            <person name="Anderson E."/>
            <person name="Anderson S."/>
            <person name="Arachi H."/>
            <person name="Azer M."/>
            <person name="Bachantsang P."/>
            <person name="Barry A."/>
            <person name="Bayul T."/>
            <person name="Berlin A."/>
            <person name="Bessette D."/>
            <person name="Bloom T."/>
            <person name="Blye J."/>
            <person name="Boguslavskiy L."/>
            <person name="Bonnet C."/>
            <person name="Boukhgalter B."/>
            <person name="Bourzgui I."/>
            <person name="Brown A."/>
            <person name="Cahill P."/>
            <person name="Channer S."/>
            <person name="Cheshatsang Y."/>
            <person name="Chuda L."/>
            <person name="Citroen M."/>
            <person name="Collymore A."/>
            <person name="Cooke P."/>
            <person name="Costello M."/>
            <person name="D'Aco K."/>
            <person name="Daza R."/>
            <person name="De Haan G."/>
            <person name="DeGray S."/>
            <person name="DeMaso C."/>
            <person name="Dhargay N."/>
            <person name="Dooley K."/>
            <person name="Dooley E."/>
            <person name="Doricent M."/>
            <person name="Dorje P."/>
            <person name="Dorjee K."/>
            <person name="Dupes A."/>
            <person name="Elong R."/>
            <person name="Falk J."/>
            <person name="Farina A."/>
            <person name="Faro S."/>
            <person name="Ferguson D."/>
            <person name="Fisher S."/>
            <person name="Foley C.D."/>
            <person name="Franke A."/>
            <person name="Friedrich D."/>
            <person name="Gadbois L."/>
            <person name="Gearin G."/>
            <person name="Gearin C.R."/>
            <person name="Giannoukos G."/>
            <person name="Goode T."/>
            <person name="Graham J."/>
            <person name="Grandbois E."/>
            <person name="Grewal S."/>
            <person name="Gyaltsen K."/>
            <person name="Hafez N."/>
            <person name="Hagos B."/>
            <person name="Hall J."/>
            <person name="Henson C."/>
            <person name="Hollinger A."/>
            <person name="Honan T."/>
            <person name="Huard M.D."/>
            <person name="Hughes L."/>
            <person name="Hurhula B."/>
            <person name="Husby M.E."/>
            <person name="Kamat A."/>
            <person name="Kanga B."/>
            <person name="Kashin S."/>
            <person name="Khazanovich D."/>
            <person name="Kisner P."/>
            <person name="Lance K."/>
            <person name="Lara M."/>
            <person name="Lee W."/>
            <person name="Lennon N."/>
            <person name="Letendre F."/>
            <person name="LeVine R."/>
            <person name="Lipovsky A."/>
            <person name="Liu X."/>
            <person name="Liu J."/>
            <person name="Liu S."/>
            <person name="Lokyitsang T."/>
            <person name="Lokyitsang Y."/>
            <person name="Lubonja R."/>
            <person name="Lui A."/>
            <person name="MacDonald P."/>
            <person name="Magnisalis V."/>
            <person name="Maru K."/>
            <person name="Matthews C."/>
            <person name="McCusker W."/>
            <person name="McDonough S."/>
            <person name="Mehta T."/>
            <person name="Meldrim J."/>
            <person name="Meneus L."/>
            <person name="Mihai O."/>
            <person name="Mihalev A."/>
            <person name="Mihova T."/>
            <person name="Mittelman R."/>
            <person name="Mlenga V."/>
            <person name="Montmayeur A."/>
            <person name="Mulrain L."/>
            <person name="Navidi A."/>
            <person name="Naylor J."/>
            <person name="Negash T."/>
            <person name="Nguyen T."/>
            <person name="Nguyen N."/>
            <person name="Nicol R."/>
            <person name="Norbu C."/>
            <person name="Norbu N."/>
            <person name="Novod N."/>
            <person name="O'Neill B."/>
            <person name="Osman S."/>
            <person name="Markiewicz E."/>
            <person name="Oyono O.L."/>
            <person name="Patti C."/>
            <person name="Phunkhang P."/>
            <person name="Pierre F."/>
            <person name="Priest M."/>
            <person name="Raghuraman S."/>
            <person name="Rege F."/>
            <person name="Reyes R."/>
            <person name="Rise C."/>
            <person name="Rogov P."/>
            <person name="Ross K."/>
            <person name="Ryan E."/>
            <person name="Settipalli S."/>
            <person name="Shea T."/>
            <person name="Sherpa N."/>
            <person name="Shi L."/>
            <person name="Shih D."/>
            <person name="Sparrow T."/>
            <person name="Spaulding J."/>
            <person name="Stalker J."/>
            <person name="Stange-Thomann N."/>
            <person name="Stavropoulos S."/>
            <person name="Stone C."/>
            <person name="Strader C."/>
            <person name="Tesfaye S."/>
            <person name="Thomson T."/>
            <person name="Thoulutsang Y."/>
            <person name="Thoulutsang D."/>
            <person name="Topham K."/>
            <person name="Topping I."/>
            <person name="Tsamla T."/>
            <person name="Vassiliev H."/>
            <person name="Vo A."/>
            <person name="Wangchuk T."/>
            <person name="Wangdi T."/>
            <person name="Weiand M."/>
            <person name="Wilkinson J."/>
            <person name="Wilson A."/>
            <person name="Yadav S."/>
            <person name="Young G."/>
            <person name="Yu Q."/>
            <person name="Zembek L."/>
            <person name="Zhong D."/>
            <person name="Zimmer A."/>
            <person name="Zwirko Z."/>
            <person name="Jaffe D.B."/>
            <person name="Alvarez P."/>
            <person name="Brockman W."/>
            <person name="Butler J."/>
            <person name="Chin C."/>
            <person name="Gnerre S."/>
            <person name="Grabherr M."/>
            <person name="Kleber M."/>
            <person name="Mauceli E."/>
            <person name="MacCallum I."/>
        </authorList>
    </citation>
    <scope>NUCLEOTIDE SEQUENCE [LARGE SCALE GENOMIC DNA]</scope>
    <source>
        <strain evidence="3">Tucson 15287-2541.00</strain>
    </source>
</reference>
<proteinExistence type="predicted"/>
<dbReference type="OMA" id="QFHQECH"/>
<dbReference type="PhylomeDB" id="B4K2D3"/>
<keyword evidence="3" id="KW-1185">Reference proteome</keyword>
<dbReference type="InterPro" id="IPR011011">
    <property type="entry name" value="Znf_FYVE_PHD"/>
</dbReference>